<dbReference type="AlphaFoldDB" id="A0A3N4N0G4"/>
<protein>
    <submittedName>
        <fullName evidence="2">DUF4178 domain-containing protein</fullName>
    </submittedName>
</protein>
<evidence type="ECO:0000313" key="2">
    <source>
        <dbReference type="EMBL" id="RPD89742.1"/>
    </source>
</evidence>
<feature type="domain" description="DUF4178" evidence="1">
    <location>
        <begin position="285"/>
        <end position="413"/>
    </location>
</feature>
<dbReference type="EMBL" id="RPFL01000005">
    <property type="protein sequence ID" value="RPD89742.1"/>
    <property type="molecule type" value="Genomic_DNA"/>
</dbReference>
<evidence type="ECO:0000313" key="3">
    <source>
        <dbReference type="Proteomes" id="UP000272412"/>
    </source>
</evidence>
<feature type="domain" description="DUF4178" evidence="1">
    <location>
        <begin position="61"/>
        <end position="200"/>
    </location>
</feature>
<dbReference type="InterPro" id="IPR025235">
    <property type="entry name" value="DUF4178"/>
</dbReference>
<proteinExistence type="predicted"/>
<dbReference type="RefSeq" id="WP_123803844.1">
    <property type="nucleotide sequence ID" value="NZ_RPFL01000005.1"/>
</dbReference>
<keyword evidence="3" id="KW-1185">Reference proteome</keyword>
<name>A0A3N4N0G4_9NEIS</name>
<accession>A0A3N4N0G4</accession>
<reference evidence="2 3" key="1">
    <citation type="submission" date="2018-11" db="EMBL/GenBank/DDBJ databases">
        <title>Neisseria weixii sp. nov. isolated from the rectal contents of plateau pika (Ochotona cruzoniae).</title>
        <authorList>
            <person name="Zhang G."/>
        </authorList>
    </citation>
    <scope>NUCLEOTIDE SEQUENCE [LARGE SCALE GENOMIC DNA]</scope>
    <source>
        <strain evidence="2 3">10009</strain>
    </source>
</reference>
<comment type="caution">
    <text evidence="2">The sequence shown here is derived from an EMBL/GenBank/DDBJ whole genome shotgun (WGS) entry which is preliminary data.</text>
</comment>
<dbReference type="Pfam" id="PF13785">
    <property type="entry name" value="DUF4178"/>
    <property type="match status" value="2"/>
</dbReference>
<evidence type="ECO:0000259" key="1">
    <source>
        <dbReference type="Pfam" id="PF13785"/>
    </source>
</evidence>
<sequence>MSTTPFFKTDCPSCGAPVEAYSATAVTLVCGYCNSMLVRQDDSIVDTGRDSALLEDFSPLQIGTTGRYLLRGFSIIGRLQARYDGGVWNEWYVLFDDGHNGWLSEAGDLYVMTMAERLPESAPKFHDIRAGFSTLNHNGKQFMAADVREISLSQAAAQGELPFRIQGETVSRVADWRCENLFLTLDYAEAEPQAFVGRTVKLDDLYLAHTRSDDQIRETAGRLKGSRQAEDCPNCGAPVHWVNGMAEHIVCPSCASRLQASEDKINLIEANHMRQAQEKLFMLPVGSKGRLKNRDYYVMGAVRYSETDAQETFDKMFGMATHALVPESWWVEYLLYHPQHGFNWLVQTEDGEWSIAETLNEWPRLNQYNQPQGCEKLYDYGGRVEVAAGAFYWQVRQGDLNYYTDYRQGSGKLSATLSPNELAWSKNTPIRYDEIVQAFGLTQSRAPQYTANMRPDGVSNGLRLLMVGILLLVNAPAWLMMNSEQMFDESMIPTIIGIAFIWFLGRSSDDD</sequence>
<gene>
    <name evidence="2" type="ORF">EGK74_02850</name>
</gene>
<organism evidence="2 3">
    <name type="scientific">Neisseria weixii</name>
    <dbReference type="NCBI Taxonomy" id="1853276"/>
    <lineage>
        <taxon>Bacteria</taxon>
        <taxon>Pseudomonadati</taxon>
        <taxon>Pseudomonadota</taxon>
        <taxon>Betaproteobacteria</taxon>
        <taxon>Neisseriales</taxon>
        <taxon>Neisseriaceae</taxon>
        <taxon>Neisseria</taxon>
    </lineage>
</organism>
<dbReference type="Proteomes" id="UP000272412">
    <property type="component" value="Unassembled WGS sequence"/>
</dbReference>
<dbReference type="OrthoDB" id="228033at2"/>